<name>G8C0Y7_TETPH</name>
<keyword evidence="7 10" id="KW-0496">Mitochondrion</keyword>
<dbReference type="eggNOG" id="KOG3996">
    <property type="taxonomic scope" value="Eukaryota"/>
</dbReference>
<evidence type="ECO:0000256" key="2">
    <source>
        <dbReference type="ARBA" id="ARBA00007255"/>
    </source>
</evidence>
<comment type="function">
    <text evidence="10">Lyase that catalyzes the covalent linking of the heme group to the cytochrome C apoprotein to produce the mature functional cytochrome.</text>
</comment>
<dbReference type="HOGENOM" id="CLU_048602_0_1_1"/>
<evidence type="ECO:0000256" key="3">
    <source>
        <dbReference type="ARBA" id="ARBA00022617"/>
    </source>
</evidence>
<comment type="similarity">
    <text evidence="2 10">Belongs to the cytochrome c-type heme lyase family.</text>
</comment>
<evidence type="ECO:0000256" key="9">
    <source>
        <dbReference type="ARBA" id="ARBA00023239"/>
    </source>
</evidence>
<dbReference type="OrthoDB" id="1158011at2759"/>
<keyword evidence="8 10" id="KW-0472">Membrane</keyword>
<dbReference type="OMA" id="QCPIPHE"/>
<proteinExistence type="inferred from homology"/>
<reference evidence="11 12" key="1">
    <citation type="journal article" date="2011" name="Proc. Natl. Acad. Sci. U.S.A.">
        <title>Evolutionary erosion of yeast sex chromosomes by mating-type switching accidents.</title>
        <authorList>
            <person name="Gordon J.L."/>
            <person name="Armisen D."/>
            <person name="Proux-Wera E."/>
            <person name="Oheigeartaigh S.S."/>
            <person name="Byrne K.P."/>
            <person name="Wolfe K.H."/>
        </authorList>
    </citation>
    <scope>NUCLEOTIDE SEQUENCE [LARGE SCALE GENOMIC DNA]</scope>
    <source>
        <strain evidence="12">ATCC 24235 / CBS 4417 / NBRC 1672 / NRRL Y-8282 / UCD 70-5</strain>
    </source>
</reference>
<evidence type="ECO:0000313" key="11">
    <source>
        <dbReference type="EMBL" id="CCE65815.1"/>
    </source>
</evidence>
<evidence type="ECO:0000256" key="7">
    <source>
        <dbReference type="ARBA" id="ARBA00023128"/>
    </source>
</evidence>
<gene>
    <name evidence="11" type="primary">TPHA0N00340</name>
    <name evidence="11" type="ordered locus">TPHA_0N00340</name>
</gene>
<dbReference type="PANTHER" id="PTHR12743">
    <property type="entry name" value="CYTOCHROME C1 HEME LYASE"/>
    <property type="match status" value="1"/>
</dbReference>
<evidence type="ECO:0000313" key="12">
    <source>
        <dbReference type="Proteomes" id="UP000005666"/>
    </source>
</evidence>
<evidence type="ECO:0000256" key="5">
    <source>
        <dbReference type="ARBA" id="ARBA00022792"/>
    </source>
</evidence>
<dbReference type="GO" id="GO:0046872">
    <property type="term" value="F:metal ion binding"/>
    <property type="evidence" value="ECO:0007669"/>
    <property type="project" value="UniProtKB-KW"/>
</dbReference>
<dbReference type="InterPro" id="IPR000511">
    <property type="entry name" value="Holocyt_c/c1_synthase"/>
</dbReference>
<keyword evidence="6 10" id="KW-0408">Iron</keyword>
<evidence type="ECO:0000256" key="10">
    <source>
        <dbReference type="RuleBase" id="RU363130"/>
    </source>
</evidence>
<dbReference type="GO" id="GO:0004408">
    <property type="term" value="F:holocytochrome-c synthase activity"/>
    <property type="evidence" value="ECO:0007669"/>
    <property type="project" value="UniProtKB-EC"/>
</dbReference>
<comment type="subcellular location">
    <subcellularLocation>
        <location evidence="1 10">Mitochondrion inner membrane</location>
    </subcellularLocation>
</comment>
<evidence type="ECO:0000256" key="8">
    <source>
        <dbReference type="ARBA" id="ARBA00023136"/>
    </source>
</evidence>
<dbReference type="PROSITE" id="PS00822">
    <property type="entry name" value="CYTO_HEME_LYASE_2"/>
    <property type="match status" value="1"/>
</dbReference>
<dbReference type="KEGG" id="tpf:TPHA_0N00340"/>
<dbReference type="Proteomes" id="UP000005666">
    <property type="component" value="Chromosome 14"/>
</dbReference>
<dbReference type="GeneID" id="11532048"/>
<dbReference type="PROSITE" id="PS00821">
    <property type="entry name" value="CYTO_HEME_LYASE_1"/>
    <property type="match status" value="1"/>
</dbReference>
<dbReference type="Pfam" id="PF01265">
    <property type="entry name" value="Cyto_heme_lyase"/>
    <property type="match status" value="1"/>
</dbReference>
<dbReference type="PANTHER" id="PTHR12743:SF3">
    <property type="entry name" value="HOLOCYTOCHROME-C SYNTHASE"/>
    <property type="match status" value="1"/>
</dbReference>
<sequence length="286" mass="32633">MGYFWATTIETESRSSSKSEASACPVNHVTKKVNDESACTVMHTSPKNDMPACPVMHDSKNDTATGMNPLNHIPKALPVGKQEGQKLDLPQERTVSSIPKGSDSTEFWEYPSPQQMYNAMIRKGKIDPNTGEEIPEDAVESMVFVHNFLNEGCWQEVLKWEKPYTDQTNVEPKLLRFQGKPNEMSPRAKFYNTLGKLFPNYFSSDPPFDRHDWVVLRADPTSTDKEHPGLREVRYVIDFYGGPDDDDGLPTFNLDIRPALDNFTNSKDRLVHYTKDIMDRYFASKR</sequence>
<evidence type="ECO:0000256" key="1">
    <source>
        <dbReference type="ARBA" id="ARBA00004273"/>
    </source>
</evidence>
<dbReference type="GO" id="GO:0005758">
    <property type="term" value="C:mitochondrial intermembrane space"/>
    <property type="evidence" value="ECO:0007669"/>
    <property type="project" value="EnsemblFungi"/>
</dbReference>
<keyword evidence="5 10" id="KW-0999">Mitochondrion inner membrane</keyword>
<dbReference type="RefSeq" id="XP_003688249.1">
    <property type="nucleotide sequence ID" value="XM_003688201.1"/>
</dbReference>
<dbReference type="EMBL" id="HE612869">
    <property type="protein sequence ID" value="CCE65815.1"/>
    <property type="molecule type" value="Genomic_DNA"/>
</dbReference>
<dbReference type="GO" id="GO:0005743">
    <property type="term" value="C:mitochondrial inner membrane"/>
    <property type="evidence" value="ECO:0007669"/>
    <property type="project" value="UniProtKB-SubCell"/>
</dbReference>
<dbReference type="EC" id="4.4.1.17" evidence="10"/>
<keyword evidence="3 10" id="KW-0349">Heme</keyword>
<keyword evidence="12" id="KW-1185">Reference proteome</keyword>
<keyword evidence="9 10" id="KW-0456">Lyase</keyword>
<organism evidence="11 12">
    <name type="scientific">Tetrapisispora phaffii (strain ATCC 24235 / CBS 4417 / NBRC 1672 / NRRL Y-8282 / UCD 70-5)</name>
    <name type="common">Yeast</name>
    <name type="synonym">Fabospora phaffii</name>
    <dbReference type="NCBI Taxonomy" id="1071381"/>
    <lineage>
        <taxon>Eukaryota</taxon>
        <taxon>Fungi</taxon>
        <taxon>Dikarya</taxon>
        <taxon>Ascomycota</taxon>
        <taxon>Saccharomycotina</taxon>
        <taxon>Saccharomycetes</taxon>
        <taxon>Saccharomycetales</taxon>
        <taxon>Saccharomycetaceae</taxon>
        <taxon>Tetrapisispora</taxon>
    </lineage>
</organism>
<protein>
    <recommendedName>
        <fullName evidence="10">Holocytochrome c-type synthase</fullName>
        <ecNumber evidence="10">4.4.1.17</ecNumber>
    </recommendedName>
</protein>
<accession>G8C0Y7</accession>
<evidence type="ECO:0000256" key="4">
    <source>
        <dbReference type="ARBA" id="ARBA00022723"/>
    </source>
</evidence>
<comment type="catalytic activity">
    <reaction evidence="10">
        <text>holo-[cytochrome c] = apo-[cytochrome c] + heme b</text>
        <dbReference type="Rhea" id="RHEA:22648"/>
        <dbReference type="Rhea" id="RHEA-COMP:10725"/>
        <dbReference type="Rhea" id="RHEA-COMP:10726"/>
        <dbReference type="ChEBI" id="CHEBI:29950"/>
        <dbReference type="ChEBI" id="CHEBI:60344"/>
        <dbReference type="ChEBI" id="CHEBI:83739"/>
        <dbReference type="EC" id="4.4.1.17"/>
    </reaction>
</comment>
<dbReference type="STRING" id="1071381.G8C0Y7"/>
<keyword evidence="4 10" id="KW-0479">Metal-binding</keyword>
<dbReference type="AlphaFoldDB" id="G8C0Y7"/>
<evidence type="ECO:0000256" key="6">
    <source>
        <dbReference type="ARBA" id="ARBA00023004"/>
    </source>
</evidence>